<dbReference type="PATRIC" id="fig|1165867.3.peg.5161"/>
<sequence>MAITPDTKNWTWVLDRACPDCGFDSAATRYEDIPALVRVNVEAWSPVLTRPDVTVRPDEQTWSALEYAAHVRDVFRIFDVRLRRMLDETDPLFPNWDQDETAVAERYNEEDPAVVDAELRAAGAAVADDFEAVAPEFRAAERRRVVHGVAGQVFRPRSDPSPPRRVGVTVSDSRTRFGRTCSNSDRLCLSSHQQMRRHE</sequence>
<dbReference type="Gene3D" id="1.20.120.450">
    <property type="entry name" value="dinb family like domain"/>
    <property type="match status" value="1"/>
</dbReference>
<organism evidence="1 2">
    <name type="scientific">Rhodococcus opacus RKJ300 = JCM 13270</name>
    <dbReference type="NCBI Taxonomy" id="1165867"/>
    <lineage>
        <taxon>Bacteria</taxon>
        <taxon>Bacillati</taxon>
        <taxon>Actinomycetota</taxon>
        <taxon>Actinomycetes</taxon>
        <taxon>Mycobacteriales</taxon>
        <taxon>Nocardiaceae</taxon>
        <taxon>Rhodococcus</taxon>
    </lineage>
</organism>
<name>I0WLD2_RHOOP</name>
<comment type="caution">
    <text evidence="1">The sequence shown here is derived from an EMBL/GenBank/DDBJ whole genome shotgun (WGS) entry which is preliminary data.</text>
</comment>
<proteinExistence type="predicted"/>
<dbReference type="InterPro" id="IPR034660">
    <property type="entry name" value="DinB/YfiT-like"/>
</dbReference>
<evidence type="ECO:0008006" key="3">
    <source>
        <dbReference type="Google" id="ProtNLM"/>
    </source>
</evidence>
<dbReference type="AlphaFoldDB" id="I0WLD2"/>
<dbReference type="Proteomes" id="UP000006447">
    <property type="component" value="Unassembled WGS sequence"/>
</dbReference>
<accession>I0WLD2</accession>
<dbReference type="SUPFAM" id="SSF109854">
    <property type="entry name" value="DinB/YfiT-like putative metalloenzymes"/>
    <property type="match status" value="1"/>
</dbReference>
<dbReference type="EMBL" id="AJJH01000140">
    <property type="protein sequence ID" value="EID77198.1"/>
    <property type="molecule type" value="Genomic_DNA"/>
</dbReference>
<gene>
    <name evidence="1" type="ORF">W59_25260</name>
</gene>
<evidence type="ECO:0000313" key="1">
    <source>
        <dbReference type="EMBL" id="EID77198.1"/>
    </source>
</evidence>
<protein>
    <recommendedName>
        <fullName evidence="3">DinB-like domain-containing protein</fullName>
    </recommendedName>
</protein>
<reference evidence="1 2" key="1">
    <citation type="journal article" date="2012" name="J. Bacteriol.">
        <title>Draft genome sequence of the nitrophenol-degrading actinomycete Rhodococcus imtechensis RKJ300.</title>
        <authorList>
            <person name="Vikram S."/>
            <person name="Kumar S."/>
            <person name="Subramanian S."/>
            <person name="Raghava G.P."/>
        </authorList>
    </citation>
    <scope>NUCLEOTIDE SEQUENCE [LARGE SCALE GENOMIC DNA]</scope>
    <source>
        <strain evidence="1 2">RKJ300</strain>
    </source>
</reference>
<evidence type="ECO:0000313" key="2">
    <source>
        <dbReference type="Proteomes" id="UP000006447"/>
    </source>
</evidence>